<dbReference type="Proteomes" id="UP000297245">
    <property type="component" value="Unassembled WGS sequence"/>
</dbReference>
<feature type="transmembrane region" description="Helical" evidence="1">
    <location>
        <begin position="140"/>
        <end position="158"/>
    </location>
</feature>
<dbReference type="AlphaFoldDB" id="A0A4S8M1K5"/>
<name>A0A4S8M1K5_DENBC</name>
<keyword evidence="1" id="KW-1133">Transmembrane helix</keyword>
<dbReference type="EMBL" id="ML179188">
    <property type="protein sequence ID" value="THU95969.1"/>
    <property type="molecule type" value="Genomic_DNA"/>
</dbReference>
<feature type="transmembrane region" description="Helical" evidence="1">
    <location>
        <begin position="66"/>
        <end position="88"/>
    </location>
</feature>
<reference evidence="2 3" key="1">
    <citation type="journal article" date="2019" name="Nat. Ecol. Evol.">
        <title>Megaphylogeny resolves global patterns of mushroom evolution.</title>
        <authorList>
            <person name="Varga T."/>
            <person name="Krizsan K."/>
            <person name="Foldi C."/>
            <person name="Dima B."/>
            <person name="Sanchez-Garcia M."/>
            <person name="Sanchez-Ramirez S."/>
            <person name="Szollosi G.J."/>
            <person name="Szarkandi J.G."/>
            <person name="Papp V."/>
            <person name="Albert L."/>
            <person name="Andreopoulos W."/>
            <person name="Angelini C."/>
            <person name="Antonin V."/>
            <person name="Barry K.W."/>
            <person name="Bougher N.L."/>
            <person name="Buchanan P."/>
            <person name="Buyck B."/>
            <person name="Bense V."/>
            <person name="Catcheside P."/>
            <person name="Chovatia M."/>
            <person name="Cooper J."/>
            <person name="Damon W."/>
            <person name="Desjardin D."/>
            <person name="Finy P."/>
            <person name="Geml J."/>
            <person name="Haridas S."/>
            <person name="Hughes K."/>
            <person name="Justo A."/>
            <person name="Karasinski D."/>
            <person name="Kautmanova I."/>
            <person name="Kiss B."/>
            <person name="Kocsube S."/>
            <person name="Kotiranta H."/>
            <person name="LaButti K.M."/>
            <person name="Lechner B.E."/>
            <person name="Liimatainen K."/>
            <person name="Lipzen A."/>
            <person name="Lukacs Z."/>
            <person name="Mihaltcheva S."/>
            <person name="Morgado L.N."/>
            <person name="Niskanen T."/>
            <person name="Noordeloos M.E."/>
            <person name="Ohm R.A."/>
            <person name="Ortiz-Santana B."/>
            <person name="Ovrebo C."/>
            <person name="Racz N."/>
            <person name="Riley R."/>
            <person name="Savchenko A."/>
            <person name="Shiryaev A."/>
            <person name="Soop K."/>
            <person name="Spirin V."/>
            <person name="Szebenyi C."/>
            <person name="Tomsovsky M."/>
            <person name="Tulloss R.E."/>
            <person name="Uehling J."/>
            <person name="Grigoriev I.V."/>
            <person name="Vagvolgyi C."/>
            <person name="Papp T."/>
            <person name="Martin F.M."/>
            <person name="Miettinen O."/>
            <person name="Hibbett D.S."/>
            <person name="Nagy L.G."/>
        </authorList>
    </citation>
    <scope>NUCLEOTIDE SEQUENCE [LARGE SCALE GENOMIC DNA]</scope>
    <source>
        <strain evidence="2 3">CBS 962.96</strain>
    </source>
</reference>
<evidence type="ECO:0000313" key="2">
    <source>
        <dbReference type="EMBL" id="THU95969.1"/>
    </source>
</evidence>
<evidence type="ECO:0008006" key="4">
    <source>
        <dbReference type="Google" id="ProtNLM"/>
    </source>
</evidence>
<feature type="transmembrane region" description="Helical" evidence="1">
    <location>
        <begin position="31"/>
        <end position="54"/>
    </location>
</feature>
<feature type="transmembrane region" description="Helical" evidence="1">
    <location>
        <begin position="108"/>
        <end position="128"/>
    </location>
</feature>
<keyword evidence="1" id="KW-0472">Membrane</keyword>
<sequence length="327" mass="36587">MFVAVTTILLKLSCALCVLLVFLFCFCRNQLWAITSTVGAGLCFVVLVMSFVVWLHPKSRPYLDRVSWRIVVWALAANMIFAIASAVGGQLTESAESLCGFSIFVLQLMLQFSSFLLFSISLNLQFVIIYNFRGQSLERFYIAASAVMAIILAVPPYATGVYGWDPLEGDCWYSNKNPNKRLIWQISTQMLWTALTAFGEIVTSGYVIIWMLRYNVSTESMQVTLIQNNMNPSSSHAYTKHLQLPPQSYIIRSIDYRHIVLRIALYPLVSCLVNVLSVFTALHSTVAKGINNSSDYNILLLSDFLYGGRAIAYAILAASDPVSVLNY</sequence>
<keyword evidence="1" id="KW-0812">Transmembrane</keyword>
<organism evidence="2 3">
    <name type="scientific">Dendrothele bispora (strain CBS 962.96)</name>
    <dbReference type="NCBI Taxonomy" id="1314807"/>
    <lineage>
        <taxon>Eukaryota</taxon>
        <taxon>Fungi</taxon>
        <taxon>Dikarya</taxon>
        <taxon>Basidiomycota</taxon>
        <taxon>Agaricomycotina</taxon>
        <taxon>Agaricomycetes</taxon>
        <taxon>Agaricomycetidae</taxon>
        <taxon>Agaricales</taxon>
        <taxon>Agaricales incertae sedis</taxon>
        <taxon>Dendrothele</taxon>
    </lineage>
</organism>
<dbReference type="OrthoDB" id="3251871at2759"/>
<dbReference type="Gene3D" id="1.20.1070.10">
    <property type="entry name" value="Rhodopsin 7-helix transmembrane proteins"/>
    <property type="match status" value="1"/>
</dbReference>
<evidence type="ECO:0000313" key="3">
    <source>
        <dbReference type="Proteomes" id="UP000297245"/>
    </source>
</evidence>
<accession>A0A4S8M1K5</accession>
<keyword evidence="3" id="KW-1185">Reference proteome</keyword>
<feature type="transmembrane region" description="Helical" evidence="1">
    <location>
        <begin position="190"/>
        <end position="212"/>
    </location>
</feature>
<proteinExistence type="predicted"/>
<evidence type="ECO:0000256" key="1">
    <source>
        <dbReference type="SAM" id="Phobius"/>
    </source>
</evidence>
<protein>
    <recommendedName>
        <fullName evidence="4">G-protein coupled receptors family 2 profile 2 domain-containing protein</fullName>
    </recommendedName>
</protein>
<feature type="transmembrane region" description="Helical" evidence="1">
    <location>
        <begin position="259"/>
        <end position="282"/>
    </location>
</feature>
<gene>
    <name evidence="2" type="ORF">K435DRAFT_665418</name>
</gene>